<keyword evidence="1" id="KW-0732">Signal</keyword>
<proteinExistence type="predicted"/>
<dbReference type="EMBL" id="CAJEWN010001055">
    <property type="protein sequence ID" value="CAD2193762.1"/>
    <property type="molecule type" value="Genomic_DNA"/>
</dbReference>
<reference evidence="2 3" key="1">
    <citation type="submission" date="2020-08" db="EMBL/GenBank/DDBJ databases">
        <authorList>
            <person name="Koutsovoulos G."/>
            <person name="Danchin GJ E."/>
        </authorList>
    </citation>
    <scope>NUCLEOTIDE SEQUENCE [LARGE SCALE GENOMIC DNA]</scope>
</reference>
<dbReference type="AlphaFoldDB" id="A0A6V7X3E7"/>
<feature type="chain" id="PRO_5027876309" evidence="1">
    <location>
        <begin position="19"/>
        <end position="107"/>
    </location>
</feature>
<name>A0A6V7X3E7_MELEN</name>
<protein>
    <submittedName>
        <fullName evidence="2">Uncharacterized protein</fullName>
    </submittedName>
</protein>
<sequence length="107" mass="12796">MKKIIFLIIFLQNISIFALPNPLQLPNSIKNFLCEILQEIKFCYNPLNDDVTFEILEKKYKFIFEADESQGISINRVTDQINILSNFYMMEILFKRYPEYKNSNIMK</sequence>
<evidence type="ECO:0000256" key="1">
    <source>
        <dbReference type="SAM" id="SignalP"/>
    </source>
</evidence>
<dbReference type="Proteomes" id="UP000580250">
    <property type="component" value="Unassembled WGS sequence"/>
</dbReference>
<comment type="caution">
    <text evidence="2">The sequence shown here is derived from an EMBL/GenBank/DDBJ whole genome shotgun (WGS) entry which is preliminary data.</text>
</comment>
<feature type="signal peptide" evidence="1">
    <location>
        <begin position="1"/>
        <end position="18"/>
    </location>
</feature>
<accession>A0A6V7X3E7</accession>
<evidence type="ECO:0000313" key="3">
    <source>
        <dbReference type="Proteomes" id="UP000580250"/>
    </source>
</evidence>
<evidence type="ECO:0000313" key="2">
    <source>
        <dbReference type="EMBL" id="CAD2193762.1"/>
    </source>
</evidence>
<gene>
    <name evidence="2" type="ORF">MENT_LOCUS46730</name>
</gene>
<organism evidence="2 3">
    <name type="scientific">Meloidogyne enterolobii</name>
    <name type="common">Root-knot nematode worm</name>
    <name type="synonym">Meloidogyne mayaguensis</name>
    <dbReference type="NCBI Taxonomy" id="390850"/>
    <lineage>
        <taxon>Eukaryota</taxon>
        <taxon>Metazoa</taxon>
        <taxon>Ecdysozoa</taxon>
        <taxon>Nematoda</taxon>
        <taxon>Chromadorea</taxon>
        <taxon>Rhabditida</taxon>
        <taxon>Tylenchina</taxon>
        <taxon>Tylenchomorpha</taxon>
        <taxon>Tylenchoidea</taxon>
        <taxon>Meloidogynidae</taxon>
        <taxon>Meloidogyninae</taxon>
        <taxon>Meloidogyne</taxon>
    </lineage>
</organism>